<feature type="active site" description="Nucleophile" evidence="4">
    <location>
        <position position="54"/>
    </location>
</feature>
<gene>
    <name evidence="7" type="ORF">SAM23877_5094</name>
</gene>
<comment type="caution">
    <text evidence="4">Lacks conserved residue(s) required for the propagation of feature annotation.</text>
</comment>
<feature type="active site" description="Proton acceptor" evidence="4">
    <location>
        <position position="195"/>
    </location>
</feature>
<dbReference type="KEGG" id="samb:SAM23877_5094"/>
<evidence type="ECO:0000313" key="8">
    <source>
        <dbReference type="Proteomes" id="UP000061018"/>
    </source>
</evidence>
<evidence type="ECO:0000256" key="4">
    <source>
        <dbReference type="PROSITE-ProRule" id="PRU01161"/>
    </source>
</evidence>
<dbReference type="AlphaFoldDB" id="A0A0K2AYN5"/>
<keyword evidence="2 4" id="KW-0442">Lipid degradation</keyword>
<name>A0A0K2AYN5_STRA7</name>
<proteinExistence type="predicted"/>
<protein>
    <recommendedName>
        <fullName evidence="6">PNPLA domain-containing protein</fullName>
    </recommendedName>
</protein>
<dbReference type="PROSITE" id="PS51635">
    <property type="entry name" value="PNPLA"/>
    <property type="match status" value="1"/>
</dbReference>
<dbReference type="InterPro" id="IPR050301">
    <property type="entry name" value="NTE"/>
</dbReference>
<evidence type="ECO:0000256" key="1">
    <source>
        <dbReference type="ARBA" id="ARBA00022801"/>
    </source>
</evidence>
<evidence type="ECO:0000259" key="6">
    <source>
        <dbReference type="PROSITE" id="PS51635"/>
    </source>
</evidence>
<dbReference type="EMBL" id="CP012382">
    <property type="protein sequence ID" value="AKZ58139.1"/>
    <property type="molecule type" value="Genomic_DNA"/>
</dbReference>
<keyword evidence="1 4" id="KW-0378">Hydrolase</keyword>
<evidence type="ECO:0000256" key="3">
    <source>
        <dbReference type="ARBA" id="ARBA00023098"/>
    </source>
</evidence>
<dbReference type="InterPro" id="IPR002641">
    <property type="entry name" value="PNPLA_dom"/>
</dbReference>
<feature type="domain" description="PNPLA" evidence="6">
    <location>
        <begin position="18"/>
        <end position="208"/>
    </location>
</feature>
<dbReference type="Proteomes" id="UP000061018">
    <property type="component" value="Chromosome"/>
</dbReference>
<dbReference type="Gene3D" id="3.40.1090.10">
    <property type="entry name" value="Cytosolic phospholipase A2 catalytic domain"/>
    <property type="match status" value="2"/>
</dbReference>
<organism evidence="7 8">
    <name type="scientific">Streptomyces ambofaciens (strain ATCC 23877 / 3486 / DSM 40053 / JCM 4204 / NBRC 12836 / NRRL B-2516)</name>
    <dbReference type="NCBI Taxonomy" id="278992"/>
    <lineage>
        <taxon>Bacteria</taxon>
        <taxon>Bacillati</taxon>
        <taxon>Actinomycetota</taxon>
        <taxon>Actinomycetes</taxon>
        <taxon>Kitasatosporales</taxon>
        <taxon>Streptomycetaceae</taxon>
        <taxon>Streptomyces</taxon>
    </lineage>
</organism>
<dbReference type="GO" id="GO:0016042">
    <property type="term" value="P:lipid catabolic process"/>
    <property type="evidence" value="ECO:0007669"/>
    <property type="project" value="UniProtKB-UniRule"/>
</dbReference>
<feature type="short sequence motif" description="GXSXG" evidence="4">
    <location>
        <begin position="52"/>
        <end position="56"/>
    </location>
</feature>
<reference evidence="8" key="1">
    <citation type="journal article" date="2015" name="J. Biotechnol.">
        <title>Complete genome sequence of Streptomyces ambofaciens ATCC 23877, the spiramycin producer.</title>
        <authorList>
            <person name="Thibessard A."/>
            <person name="Haas D."/>
            <person name="Gerbaud C."/>
            <person name="Aigle B."/>
            <person name="Lautru S."/>
            <person name="Pernodet J.L."/>
            <person name="Leblond P."/>
        </authorList>
    </citation>
    <scope>NUCLEOTIDE SEQUENCE [LARGE SCALE GENOMIC DNA]</scope>
    <source>
        <strain evidence="8">ATCC 23877 / 3486 / DSM 40053 / JCM 4204 / NBRC 12836 / NRRL B-2516</strain>
    </source>
</reference>
<feature type="region of interest" description="Disordered" evidence="5">
    <location>
        <begin position="260"/>
        <end position="290"/>
    </location>
</feature>
<evidence type="ECO:0000256" key="5">
    <source>
        <dbReference type="SAM" id="MobiDB-lite"/>
    </source>
</evidence>
<accession>A0A0K2AYN5</accession>
<evidence type="ECO:0000256" key="2">
    <source>
        <dbReference type="ARBA" id="ARBA00022963"/>
    </source>
</evidence>
<feature type="compositionally biased region" description="Basic and acidic residues" evidence="5">
    <location>
        <begin position="271"/>
        <end position="290"/>
    </location>
</feature>
<dbReference type="GO" id="GO:0016787">
    <property type="term" value="F:hydrolase activity"/>
    <property type="evidence" value="ECO:0007669"/>
    <property type="project" value="UniProtKB-UniRule"/>
</dbReference>
<keyword evidence="3 4" id="KW-0443">Lipid metabolism</keyword>
<dbReference type="InterPro" id="IPR016035">
    <property type="entry name" value="Acyl_Trfase/lysoPLipase"/>
</dbReference>
<dbReference type="PANTHER" id="PTHR14226">
    <property type="entry name" value="NEUROPATHY TARGET ESTERASE/SWISS CHEESE D.MELANOGASTER"/>
    <property type="match status" value="1"/>
</dbReference>
<sequence length="290" mass="30075">MRAGSESEGLDVADSALVLGGGGLTAYAWQVGVLAGLADAGLDLGAADVLAGTSAGSLLALDLAKGSAPADLYREQVHRERAMMDVDFTLTMTARYLWAALVSRDPDTVVRRLGRLALSVRGVPESAVLAAIGPHLPVEDWPERTVRLFAVDALTGAPTAFDAGSGVDLLHAMSATCALPPLFPPITIGEGRWMDGGVRSTTNADLVDDCARVVVLAPIPKAAGATPSAATQVASLTAKGARATLLTPDRAARRAFGRNPLDASRIPGAAREGRRQGTEQADRVRTIWHG</sequence>
<feature type="short sequence motif" description="DGA/G" evidence="4">
    <location>
        <begin position="195"/>
        <end position="197"/>
    </location>
</feature>
<dbReference type="Pfam" id="PF01734">
    <property type="entry name" value="Patatin"/>
    <property type="match status" value="1"/>
</dbReference>
<dbReference type="SUPFAM" id="SSF52151">
    <property type="entry name" value="FabD/lysophospholipase-like"/>
    <property type="match status" value="1"/>
</dbReference>
<dbReference type="PANTHER" id="PTHR14226:SF57">
    <property type="entry name" value="BLR7027 PROTEIN"/>
    <property type="match status" value="1"/>
</dbReference>
<evidence type="ECO:0000313" key="7">
    <source>
        <dbReference type="EMBL" id="AKZ58139.1"/>
    </source>
</evidence>
<dbReference type="STRING" id="1889.SAM40697_4594"/>